<sequence length="339" mass="36673">MSRRVHNVRSIDVARLAGVSRSAVSRAFTAGAYIAEDTREKVLHAAELLGYSPNAIARGLITRRSRIVGVVVADLSNPFYARVLESICLKLQDAGLAPLLLSCRHSRDLDSLVPQLLAYQVDGVLIAAATLSSTLAAQCARAGRPVVLINRYVDFDAVSAVYCDNAVGGREMADHLVAGGHQRIAFMAGLEDTSSSRDREKGFVDRLRQRGQPLYARDVGNYSYEDAAAAARRLLALNPRPDAIFCANDTMAIGAIDVARNELDLVLPHDLSIAGYDNIDAARWKGYDLTTVDQSVDQMTARAVELLVAQREQPGSDPVRASMPCRLEVRGSTRPVAAT</sequence>
<evidence type="ECO:0000256" key="4">
    <source>
        <dbReference type="ARBA" id="ARBA00023163"/>
    </source>
</evidence>
<dbReference type="CDD" id="cd06278">
    <property type="entry name" value="PBP1_LacI-like"/>
    <property type="match status" value="1"/>
</dbReference>
<keyword evidence="7" id="KW-1185">Reference proteome</keyword>
<keyword evidence="4" id="KW-0804">Transcription</keyword>
<dbReference type="InterPro" id="IPR028082">
    <property type="entry name" value="Peripla_BP_I"/>
</dbReference>
<dbReference type="PANTHER" id="PTHR30146">
    <property type="entry name" value="LACI-RELATED TRANSCRIPTIONAL REPRESSOR"/>
    <property type="match status" value="1"/>
</dbReference>
<dbReference type="OrthoDB" id="8433438at2"/>
<gene>
    <name evidence="6" type="ORF">EDC65_4690</name>
</gene>
<dbReference type="GO" id="GO:0000976">
    <property type="term" value="F:transcription cis-regulatory region binding"/>
    <property type="evidence" value="ECO:0007669"/>
    <property type="project" value="TreeGrafter"/>
</dbReference>
<protein>
    <submittedName>
        <fullName evidence="6">LacI family transcriptional regulator</fullName>
    </submittedName>
</protein>
<evidence type="ECO:0000256" key="2">
    <source>
        <dbReference type="ARBA" id="ARBA00023015"/>
    </source>
</evidence>
<name>A0A3N1KWG8_9PROT</name>
<keyword evidence="3" id="KW-0238">DNA-binding</keyword>
<dbReference type="Gene3D" id="3.40.50.2300">
    <property type="match status" value="2"/>
</dbReference>
<evidence type="ECO:0000259" key="5">
    <source>
        <dbReference type="PROSITE" id="PS50932"/>
    </source>
</evidence>
<dbReference type="AlphaFoldDB" id="A0A3N1KWG8"/>
<dbReference type="CDD" id="cd01392">
    <property type="entry name" value="HTH_LacI"/>
    <property type="match status" value="1"/>
</dbReference>
<dbReference type="InterPro" id="IPR001761">
    <property type="entry name" value="Peripla_BP/Lac1_sug-bd_dom"/>
</dbReference>
<dbReference type="InterPro" id="IPR000843">
    <property type="entry name" value="HTH_LacI"/>
</dbReference>
<feature type="domain" description="HTH lacI-type" evidence="5">
    <location>
        <begin position="8"/>
        <end position="62"/>
    </location>
</feature>
<dbReference type="PANTHER" id="PTHR30146:SF95">
    <property type="entry name" value="RIBOSE OPERON REPRESSOR"/>
    <property type="match status" value="1"/>
</dbReference>
<dbReference type="EMBL" id="RJKX01000017">
    <property type="protein sequence ID" value="ROP83159.1"/>
    <property type="molecule type" value="Genomic_DNA"/>
</dbReference>
<dbReference type="Pfam" id="PF00532">
    <property type="entry name" value="Peripla_BP_1"/>
    <property type="match status" value="1"/>
</dbReference>
<dbReference type="SUPFAM" id="SSF53822">
    <property type="entry name" value="Periplasmic binding protein-like I"/>
    <property type="match status" value="1"/>
</dbReference>
<dbReference type="SMART" id="SM00354">
    <property type="entry name" value="HTH_LACI"/>
    <property type="match status" value="1"/>
</dbReference>
<keyword evidence="1" id="KW-0678">Repressor</keyword>
<dbReference type="SUPFAM" id="SSF47413">
    <property type="entry name" value="lambda repressor-like DNA-binding domains"/>
    <property type="match status" value="1"/>
</dbReference>
<evidence type="ECO:0000256" key="1">
    <source>
        <dbReference type="ARBA" id="ARBA00022491"/>
    </source>
</evidence>
<keyword evidence="2" id="KW-0805">Transcription regulation</keyword>
<proteinExistence type="predicted"/>
<dbReference type="RefSeq" id="WP_123694170.1">
    <property type="nucleotide sequence ID" value="NZ_AP019700.1"/>
</dbReference>
<evidence type="ECO:0000313" key="6">
    <source>
        <dbReference type="EMBL" id="ROP83159.1"/>
    </source>
</evidence>
<evidence type="ECO:0000313" key="7">
    <source>
        <dbReference type="Proteomes" id="UP000278222"/>
    </source>
</evidence>
<dbReference type="Pfam" id="PF00356">
    <property type="entry name" value="LacI"/>
    <property type="match status" value="1"/>
</dbReference>
<comment type="caution">
    <text evidence="6">The sequence shown here is derived from an EMBL/GenBank/DDBJ whole genome shotgun (WGS) entry which is preliminary data.</text>
</comment>
<accession>A0A3N1KWG8</accession>
<dbReference type="Gene3D" id="1.10.260.40">
    <property type="entry name" value="lambda repressor-like DNA-binding domains"/>
    <property type="match status" value="1"/>
</dbReference>
<dbReference type="GO" id="GO:0003700">
    <property type="term" value="F:DNA-binding transcription factor activity"/>
    <property type="evidence" value="ECO:0007669"/>
    <property type="project" value="TreeGrafter"/>
</dbReference>
<dbReference type="InterPro" id="IPR010982">
    <property type="entry name" value="Lambda_DNA-bd_dom_sf"/>
</dbReference>
<evidence type="ECO:0000256" key="3">
    <source>
        <dbReference type="ARBA" id="ARBA00023125"/>
    </source>
</evidence>
<dbReference type="Proteomes" id="UP000278222">
    <property type="component" value="Unassembled WGS sequence"/>
</dbReference>
<reference evidence="6 7" key="1">
    <citation type="submission" date="2018-11" db="EMBL/GenBank/DDBJ databases">
        <title>Genomic Encyclopedia of Type Strains, Phase IV (KMG-IV): sequencing the most valuable type-strain genomes for metagenomic binning, comparative biology and taxonomic classification.</title>
        <authorList>
            <person name="Goeker M."/>
        </authorList>
    </citation>
    <scope>NUCLEOTIDE SEQUENCE [LARGE SCALE GENOMIC DNA]</scope>
    <source>
        <strain evidence="6 7">DSM 5900</strain>
    </source>
</reference>
<organism evidence="6 7">
    <name type="scientific">Stella humosa</name>
    <dbReference type="NCBI Taxonomy" id="94"/>
    <lineage>
        <taxon>Bacteria</taxon>
        <taxon>Pseudomonadati</taxon>
        <taxon>Pseudomonadota</taxon>
        <taxon>Alphaproteobacteria</taxon>
        <taxon>Rhodospirillales</taxon>
        <taxon>Stellaceae</taxon>
        <taxon>Stella</taxon>
    </lineage>
</organism>
<dbReference type="PROSITE" id="PS50932">
    <property type="entry name" value="HTH_LACI_2"/>
    <property type="match status" value="1"/>
</dbReference>